<accession>A0A7I9V431</accession>
<dbReference type="RefSeq" id="WP_267130308.1">
    <property type="nucleotide sequence ID" value="NZ_BJOV01000002.1"/>
</dbReference>
<dbReference type="AlphaFoldDB" id="A0A7I9V431"/>
<keyword evidence="2" id="KW-1185">Reference proteome</keyword>
<proteinExistence type="predicted"/>
<protein>
    <submittedName>
        <fullName evidence="1">Uncharacterized protein</fullName>
    </submittedName>
</protein>
<gene>
    <name evidence="1" type="ORF">nbrc107696_03880</name>
</gene>
<evidence type="ECO:0000313" key="1">
    <source>
        <dbReference type="EMBL" id="GED99941.1"/>
    </source>
</evidence>
<organism evidence="1 2">
    <name type="scientific">Gordonia spumicola</name>
    <dbReference type="NCBI Taxonomy" id="589161"/>
    <lineage>
        <taxon>Bacteria</taxon>
        <taxon>Bacillati</taxon>
        <taxon>Actinomycetota</taxon>
        <taxon>Actinomycetes</taxon>
        <taxon>Mycobacteriales</taxon>
        <taxon>Gordoniaceae</taxon>
        <taxon>Gordonia</taxon>
    </lineage>
</organism>
<evidence type="ECO:0000313" key="2">
    <source>
        <dbReference type="Proteomes" id="UP000444960"/>
    </source>
</evidence>
<reference evidence="2" key="1">
    <citation type="submission" date="2019-06" db="EMBL/GenBank/DDBJ databases">
        <title>Gordonia isolated from sludge of a wastewater treatment plant.</title>
        <authorList>
            <person name="Tamura T."/>
            <person name="Aoyama K."/>
            <person name="Kang Y."/>
            <person name="Saito S."/>
            <person name="Akiyama N."/>
            <person name="Yazawa K."/>
            <person name="Gonoi T."/>
            <person name="Mikami Y."/>
        </authorList>
    </citation>
    <scope>NUCLEOTIDE SEQUENCE [LARGE SCALE GENOMIC DNA]</scope>
    <source>
        <strain evidence="2">NBRC 107696</strain>
    </source>
</reference>
<dbReference type="Proteomes" id="UP000444960">
    <property type="component" value="Unassembled WGS sequence"/>
</dbReference>
<comment type="caution">
    <text evidence="1">The sequence shown here is derived from an EMBL/GenBank/DDBJ whole genome shotgun (WGS) entry which is preliminary data.</text>
</comment>
<name>A0A7I9V431_9ACTN</name>
<sequence length="42" mass="4335">MTGILVPAAGFDHFGGWTLDSQFDLEMGASYLLAHGLGAPVA</sequence>
<dbReference type="EMBL" id="BJOV01000002">
    <property type="protein sequence ID" value="GED99941.1"/>
    <property type="molecule type" value="Genomic_DNA"/>
</dbReference>